<evidence type="ECO:0000313" key="1">
    <source>
        <dbReference type="EMBL" id="GET42468.1"/>
    </source>
</evidence>
<keyword evidence="2" id="KW-1185">Reference proteome</keyword>
<dbReference type="Proteomes" id="UP001050975">
    <property type="component" value="Unassembled WGS sequence"/>
</dbReference>
<evidence type="ECO:0008006" key="3">
    <source>
        <dbReference type="Google" id="ProtNLM"/>
    </source>
</evidence>
<dbReference type="AlphaFoldDB" id="A0AAV3XJJ0"/>
<accession>A0AAV3XJJ0</accession>
<proteinExistence type="predicted"/>
<sequence>MRYTLVCVAAPLRVPLHKPSENAVPHAAASRCKVECNPKKIAPSGNPAIYWRRIVAIASRVITRFKGFCRGTADTNFELVPKGCMMPQVL</sequence>
<name>A0AAV3XJJ0_9CYAN</name>
<reference evidence="1" key="1">
    <citation type="submission" date="2019-10" db="EMBL/GenBank/DDBJ databases">
        <title>Draft genome sequece of Microseira wollei NIES-4236.</title>
        <authorList>
            <person name="Yamaguchi H."/>
            <person name="Suzuki S."/>
            <person name="Kawachi M."/>
        </authorList>
    </citation>
    <scope>NUCLEOTIDE SEQUENCE</scope>
    <source>
        <strain evidence="1">NIES-4236</strain>
    </source>
</reference>
<organism evidence="1 2">
    <name type="scientific">Microseira wollei NIES-4236</name>
    <dbReference type="NCBI Taxonomy" id="2530354"/>
    <lineage>
        <taxon>Bacteria</taxon>
        <taxon>Bacillati</taxon>
        <taxon>Cyanobacteriota</taxon>
        <taxon>Cyanophyceae</taxon>
        <taxon>Oscillatoriophycideae</taxon>
        <taxon>Aerosakkonematales</taxon>
        <taxon>Aerosakkonemataceae</taxon>
        <taxon>Microseira</taxon>
    </lineage>
</organism>
<gene>
    <name evidence="1" type="ORF">MiSe_72850</name>
</gene>
<evidence type="ECO:0000313" key="2">
    <source>
        <dbReference type="Proteomes" id="UP001050975"/>
    </source>
</evidence>
<comment type="caution">
    <text evidence="1">The sequence shown here is derived from an EMBL/GenBank/DDBJ whole genome shotgun (WGS) entry which is preliminary data.</text>
</comment>
<dbReference type="EMBL" id="BLAY01000165">
    <property type="protein sequence ID" value="GET42468.1"/>
    <property type="molecule type" value="Genomic_DNA"/>
</dbReference>
<protein>
    <recommendedName>
        <fullName evidence="3">Transposase</fullName>
    </recommendedName>
</protein>